<evidence type="ECO:0008006" key="3">
    <source>
        <dbReference type="Google" id="ProtNLM"/>
    </source>
</evidence>
<keyword evidence="2" id="KW-1185">Reference proteome</keyword>
<accession>A0ABZ1C117</accession>
<dbReference type="SUPFAM" id="SSF55315">
    <property type="entry name" value="L30e-like"/>
    <property type="match status" value="1"/>
</dbReference>
<evidence type="ECO:0000313" key="2">
    <source>
        <dbReference type="Proteomes" id="UP001332192"/>
    </source>
</evidence>
<dbReference type="RefSeq" id="WP_324717754.1">
    <property type="nucleotide sequence ID" value="NZ_CP141615.1"/>
</dbReference>
<gene>
    <name evidence="1" type="ORF">U7230_05615</name>
</gene>
<organism evidence="1 2">
    <name type="scientific">Carboxydichorda subterranea</name>
    <dbReference type="NCBI Taxonomy" id="3109565"/>
    <lineage>
        <taxon>Bacteria</taxon>
        <taxon>Bacillati</taxon>
        <taxon>Bacillota</taxon>
        <taxon>Limnochordia</taxon>
        <taxon>Limnochordales</taxon>
        <taxon>Geochordaceae</taxon>
        <taxon>Carboxydichorda</taxon>
    </lineage>
</organism>
<proteinExistence type="predicted"/>
<protein>
    <recommendedName>
        <fullName evidence="3">Ribosomal protein L7Ae/L30e/S12e/Gadd45 domain-containing protein</fullName>
    </recommendedName>
</protein>
<sequence length="112" mass="11818">MADPATWLGLARRANKAAIGRMACRQALREGRVRLLVVAQDASEGAARYWQGEAERAGAVRVIRWGTRVALGSAMGRGPVAVIGVCDEGLAFHFLGSVSARDASGRSPAVQE</sequence>
<name>A0ABZ1C117_9FIRM</name>
<reference evidence="1 2" key="1">
    <citation type="journal article" date="2024" name="Front. Microbiol.">
        <title>Novel thermophilic genera Geochorda gen. nov. and Carboxydochorda gen. nov. from the deep terrestrial subsurface reveal the ecophysiological diversity in the class Limnochordia.</title>
        <authorList>
            <person name="Karnachuk O.V."/>
            <person name="Lukina A.P."/>
            <person name="Avakyan M.R."/>
            <person name="Kadnikov V.V."/>
            <person name="Begmatov S."/>
            <person name="Beletsky A.V."/>
            <person name="Vlasova K.G."/>
            <person name="Novikov A.A."/>
            <person name="Shcherbakova V.A."/>
            <person name="Mardanov A.V."/>
            <person name="Ravin N.V."/>
        </authorList>
    </citation>
    <scope>NUCLEOTIDE SEQUENCE [LARGE SCALE GENOMIC DNA]</scope>
    <source>
        <strain evidence="1 2">L945</strain>
    </source>
</reference>
<dbReference type="InterPro" id="IPR029064">
    <property type="entry name" value="Ribosomal_eL30-like_sf"/>
</dbReference>
<dbReference type="Gene3D" id="3.30.1330.30">
    <property type="match status" value="1"/>
</dbReference>
<dbReference type="EMBL" id="CP141615">
    <property type="protein sequence ID" value="WRP18481.1"/>
    <property type="molecule type" value="Genomic_DNA"/>
</dbReference>
<dbReference type="Proteomes" id="UP001332192">
    <property type="component" value="Chromosome"/>
</dbReference>
<evidence type="ECO:0000313" key="1">
    <source>
        <dbReference type="EMBL" id="WRP18481.1"/>
    </source>
</evidence>